<reference evidence="1 2" key="1">
    <citation type="submission" date="2024-10" db="EMBL/GenBank/DDBJ databases">
        <authorList>
            <person name="Kim D."/>
        </authorList>
    </citation>
    <scope>NUCLEOTIDE SEQUENCE [LARGE SCALE GENOMIC DNA]</scope>
    <source>
        <strain evidence="1">BH-2024</strain>
    </source>
</reference>
<name>A0ABD2IV19_9BILA</name>
<gene>
    <name evidence="1" type="ORF">niasHT_039818</name>
</gene>
<keyword evidence="2" id="KW-1185">Reference proteome</keyword>
<organism evidence="1 2">
    <name type="scientific">Heterodera trifolii</name>
    <dbReference type="NCBI Taxonomy" id="157864"/>
    <lineage>
        <taxon>Eukaryota</taxon>
        <taxon>Metazoa</taxon>
        <taxon>Ecdysozoa</taxon>
        <taxon>Nematoda</taxon>
        <taxon>Chromadorea</taxon>
        <taxon>Rhabditida</taxon>
        <taxon>Tylenchina</taxon>
        <taxon>Tylenchomorpha</taxon>
        <taxon>Tylenchoidea</taxon>
        <taxon>Heteroderidae</taxon>
        <taxon>Heteroderinae</taxon>
        <taxon>Heterodera</taxon>
    </lineage>
</organism>
<comment type="caution">
    <text evidence="1">The sequence shown here is derived from an EMBL/GenBank/DDBJ whole genome shotgun (WGS) entry which is preliminary data.</text>
</comment>
<sequence>MNAVSAVFPATNILCCMFHYGQNLFRKMKGLKLVQIYGEQSVRGEAVRHSFRNVLSLPLLPTTYVRRAFNVIVGTAPMEMEQFLLYFARTYIGMTQQQLLDGDNAFGVRPGGLSPFSSFAGTSFSSVGSDHTYSRQPLQFGINSPAPSTLSWPSTVEQNSPLVQYSMSPSSTTTLQPARPWEEPVIRRALFPITYWNVHSHAASALARTNNGLEATHLHFSKGLCHHPALSDFIFEVNRSIDKQIDAARSARNFVHKRHKRYVLQDAVIMRILADAKYDNDAEIHDVMTALGLQVEGYAGKLKDYENMEDSIVHIP</sequence>
<evidence type="ECO:0008006" key="3">
    <source>
        <dbReference type="Google" id="ProtNLM"/>
    </source>
</evidence>
<dbReference type="Proteomes" id="UP001620626">
    <property type="component" value="Unassembled WGS sequence"/>
</dbReference>
<evidence type="ECO:0000313" key="1">
    <source>
        <dbReference type="EMBL" id="KAL3081341.1"/>
    </source>
</evidence>
<evidence type="ECO:0000313" key="2">
    <source>
        <dbReference type="Proteomes" id="UP001620626"/>
    </source>
</evidence>
<protein>
    <recommendedName>
        <fullName evidence="3">MULE transposase domain-containing protein</fullName>
    </recommendedName>
</protein>
<dbReference type="EMBL" id="JBICBT010001137">
    <property type="protein sequence ID" value="KAL3081341.1"/>
    <property type="molecule type" value="Genomic_DNA"/>
</dbReference>
<accession>A0ABD2IV19</accession>
<dbReference type="AlphaFoldDB" id="A0ABD2IV19"/>
<proteinExistence type="predicted"/>